<evidence type="ECO:0000256" key="2">
    <source>
        <dbReference type="ARBA" id="ARBA00023002"/>
    </source>
</evidence>
<dbReference type="InterPro" id="IPR036291">
    <property type="entry name" value="NAD(P)-bd_dom_sf"/>
</dbReference>
<gene>
    <name evidence="5" type="ORF">ACFPYJ_22495</name>
</gene>
<dbReference type="SUPFAM" id="SSF51735">
    <property type="entry name" value="NAD(P)-binding Rossmann-fold domains"/>
    <property type="match status" value="1"/>
</dbReference>
<keyword evidence="2" id="KW-0560">Oxidoreductase</keyword>
<dbReference type="Pfam" id="PF01370">
    <property type="entry name" value="Epimerase"/>
    <property type="match status" value="1"/>
</dbReference>
<reference evidence="6" key="1">
    <citation type="journal article" date="2019" name="Int. J. Syst. Evol. Microbiol.">
        <title>The Global Catalogue of Microorganisms (GCM) 10K type strain sequencing project: providing services to taxonomists for standard genome sequencing and annotation.</title>
        <authorList>
            <consortium name="The Broad Institute Genomics Platform"/>
            <consortium name="The Broad Institute Genome Sequencing Center for Infectious Disease"/>
            <person name="Wu L."/>
            <person name="Ma J."/>
        </authorList>
    </citation>
    <scope>NUCLEOTIDE SEQUENCE [LARGE SCALE GENOMIC DNA]</scope>
    <source>
        <strain evidence="6">CGMCC 1.3240</strain>
    </source>
</reference>
<keyword evidence="3" id="KW-0520">NAD</keyword>
<accession>A0ABW0W114</accession>
<comment type="caution">
    <text evidence="5">The sequence shown here is derived from an EMBL/GenBank/DDBJ whole genome shotgun (WGS) entry which is preliminary data.</text>
</comment>
<proteinExistence type="inferred from homology"/>
<evidence type="ECO:0000313" key="5">
    <source>
        <dbReference type="EMBL" id="MFC5651838.1"/>
    </source>
</evidence>
<evidence type="ECO:0000256" key="3">
    <source>
        <dbReference type="ARBA" id="ARBA00023027"/>
    </source>
</evidence>
<dbReference type="RefSeq" id="WP_379190460.1">
    <property type="nucleotide sequence ID" value="NZ_JBHSOW010000080.1"/>
</dbReference>
<dbReference type="InterPro" id="IPR001509">
    <property type="entry name" value="Epimerase_deHydtase"/>
</dbReference>
<name>A0ABW0W114_9BACL</name>
<dbReference type="PANTHER" id="PTHR43103">
    <property type="entry name" value="NUCLEOSIDE-DIPHOSPHATE-SUGAR EPIMERASE"/>
    <property type="match status" value="1"/>
</dbReference>
<organism evidence="5 6">
    <name type="scientific">Paenibacillus solisilvae</name>
    <dbReference type="NCBI Taxonomy" id="2486751"/>
    <lineage>
        <taxon>Bacteria</taxon>
        <taxon>Bacillati</taxon>
        <taxon>Bacillota</taxon>
        <taxon>Bacilli</taxon>
        <taxon>Bacillales</taxon>
        <taxon>Paenibacillaceae</taxon>
        <taxon>Paenibacillus</taxon>
    </lineage>
</organism>
<comment type="similarity">
    <text evidence="1">Belongs to the NAD(P)-dependent epimerase/dehydratase family.</text>
</comment>
<evidence type="ECO:0000313" key="6">
    <source>
        <dbReference type="Proteomes" id="UP001596047"/>
    </source>
</evidence>
<sequence>MNKVVVTGSEGKLGRFVIEELAQSGYRVIGTDNRPAKDHRYYARYMQGNLNELGEVYGILADADAVIHLAAVPNPINFSPERIFSNNMMSSYNVMEAASKLGIKRVVTGSSESAYGFCWAKHPFAPNYLPVDEEHPLLSQESYGLSKALSEQIGDMFARRVDMEVFALRFSLILAPEEYRREIDLFEDTARHHRILWSYIDARDAALACRLALTAPAPSGGEACRLGITSSDILSDAGIETLAKRYYPQLPLPEEAIFAFVSNQEAGVQLNWRPVYSWRDMV</sequence>
<evidence type="ECO:0000256" key="1">
    <source>
        <dbReference type="ARBA" id="ARBA00007637"/>
    </source>
</evidence>
<dbReference type="PANTHER" id="PTHR43103:SF5">
    <property type="entry name" value="4-EPIMERASE, PUTATIVE (AFU_ORTHOLOGUE AFUA_7G00360)-RELATED"/>
    <property type="match status" value="1"/>
</dbReference>
<dbReference type="Gene3D" id="3.40.50.720">
    <property type="entry name" value="NAD(P)-binding Rossmann-like Domain"/>
    <property type="match status" value="1"/>
</dbReference>
<feature type="domain" description="NAD-dependent epimerase/dehydratase" evidence="4">
    <location>
        <begin position="4"/>
        <end position="217"/>
    </location>
</feature>
<dbReference type="CDD" id="cd08946">
    <property type="entry name" value="SDR_e"/>
    <property type="match status" value="1"/>
</dbReference>
<protein>
    <submittedName>
        <fullName evidence="5">NAD-dependent epimerase/dehydratase family protein</fullName>
    </submittedName>
</protein>
<dbReference type="EMBL" id="JBHSOW010000080">
    <property type="protein sequence ID" value="MFC5651838.1"/>
    <property type="molecule type" value="Genomic_DNA"/>
</dbReference>
<keyword evidence="6" id="KW-1185">Reference proteome</keyword>
<dbReference type="Proteomes" id="UP001596047">
    <property type="component" value="Unassembled WGS sequence"/>
</dbReference>
<evidence type="ECO:0000259" key="4">
    <source>
        <dbReference type="Pfam" id="PF01370"/>
    </source>
</evidence>